<protein>
    <submittedName>
        <fullName evidence="1">Uncharacterized protein</fullName>
    </submittedName>
</protein>
<organism evidence="1 2">
    <name type="scientific">Pangasianodon gigas</name>
    <name type="common">Mekong giant catfish</name>
    <name type="synonym">Pangasius gigas</name>
    <dbReference type="NCBI Taxonomy" id="30993"/>
    <lineage>
        <taxon>Eukaryota</taxon>
        <taxon>Metazoa</taxon>
        <taxon>Chordata</taxon>
        <taxon>Craniata</taxon>
        <taxon>Vertebrata</taxon>
        <taxon>Euteleostomi</taxon>
        <taxon>Actinopterygii</taxon>
        <taxon>Neopterygii</taxon>
        <taxon>Teleostei</taxon>
        <taxon>Ostariophysi</taxon>
        <taxon>Siluriformes</taxon>
        <taxon>Pangasiidae</taxon>
        <taxon>Pangasianodon</taxon>
    </lineage>
</organism>
<proteinExistence type="predicted"/>
<gene>
    <name evidence="1" type="ORF">PGIGA_G00240540</name>
</gene>
<accession>A0ACC5WN65</accession>
<evidence type="ECO:0000313" key="2">
    <source>
        <dbReference type="Proteomes" id="UP000829447"/>
    </source>
</evidence>
<evidence type="ECO:0000313" key="1">
    <source>
        <dbReference type="EMBL" id="MCI4380482.1"/>
    </source>
</evidence>
<name>A0ACC5WN65_PANGG</name>
<reference evidence="1 2" key="1">
    <citation type="journal article" date="2022" name="bioRxiv">
        <title>An ancient truncated duplication of the anti-Mullerian hormone receptor type 2 gene is a potential conserved master sex determinant in the Pangasiidae catfish family.</title>
        <authorList>
            <person name="Wen M."/>
            <person name="Pan Q."/>
            <person name="Jouanno E."/>
            <person name="Montfort J."/>
            <person name="Zahm M."/>
            <person name="Cabau C."/>
            <person name="Klopp C."/>
            <person name="Iampietro C."/>
            <person name="Roques C."/>
            <person name="Bouchez O."/>
            <person name="Castinel A."/>
            <person name="Donnadieu C."/>
            <person name="Parrinello H."/>
            <person name="Poncet C."/>
            <person name="Belmonte E."/>
            <person name="Gautier V."/>
            <person name="Avarre J.-C."/>
            <person name="Dugue R."/>
            <person name="Gustiano R."/>
            <person name="Ha T.T.T."/>
            <person name="Campet M."/>
            <person name="Sriphairoj K."/>
            <person name="Ribolli J."/>
            <person name="de Almeida F.L."/>
            <person name="Desvignes T."/>
            <person name="Postlethwait J.H."/>
            <person name="Bucao C.F."/>
            <person name="Robinson-Rechavi M."/>
            <person name="Bobe J."/>
            <person name="Herpin A."/>
            <person name="Guiguen Y."/>
        </authorList>
    </citation>
    <scope>NUCLEOTIDE SEQUENCE [LARGE SCALE GENOMIC DNA]</scope>
    <source>
        <strain evidence="1">YG-Dec2019</strain>
    </source>
</reference>
<dbReference type="Proteomes" id="UP000829447">
    <property type="component" value="Linkage Group LG8"/>
</dbReference>
<sequence>MRTSCAQRPVCAVFAHAHYAESVSDACIGLEGTKTWFSEKSSCQEGGVAMWSQSGGEKPPAMDPRVAEYELSSAWRNLNQSKAALRHIENQLEAAVGSGVVITSLNTEKTHKHKRRGRRSSDGDDAAVKPRPQSRRSPDKSSRSPLRTSTQGNTHTSDRPVSSPPDASLSRLVYDRDCRPLHAADADSTRSSALDATTVRVLNDPPAPQRSEVTVGGSEVSPGSARLVKLRQRQTDEKLEKLKERIRRQREQLEEAADGGRERAIGAGQGNSAHQHVAKVRKVAAAPPAPNYKGFNNSEVKIRSSDGRVWGEDEFHLNPEIYKDLTDRLTERAKRKPAEKEKQQHHHHQERKPIKPVRKIHRSASVPEPKPAISVSSWREGQKLVKMMLGPLPREPRAQSEERERQTGTASRSSSVPRPESSHRSRPSSTEKPAVTQPSRAAGGARGKEQPPNRSSRPPGGSRERETAVTQSSRPPGGAIGLSSSLDFLPADVRGILDDLHLEDGAGSHDAGRVGRKRAGRSPSKPRPESAERALPRKRHYDADTVRRYIAKQQEERKRKQAEERQSQREEQERRSQRLQELYKKQREGVAKQQAPPPNLINPRLQETYTKILLEHTLQRTRPVYQPSGESDKENKRLEPLSPSTSELSEHTPSPLCRADLVAPPAGQFFSHLLSLEPECVNSATHLRDTHTVDTHQVRTGHVDTHAASRLNRVEALKACAASLSSRIETEARKLVTYGNADVGDGHAHRPKPPSPPERERPDSSSRIHNDMSELPGVGNLYSFITREGWGEVAKPRPLPTGSALPFTKQEEKHDSSGGSISEGVLSDGSLSDPGDYCAAPNERHAHTHDRITLFRKEAELHTPYRSVVTSQPPWEELSKGSPHSVINIFAKNLNKYSNVMDTEVERSPPALRSSPSAHSMANGVVYEDDFVSSRSSSQSASKRTTNGVSNGRSSAAADERRENDRFPHSSASTPLSSPSSAHSISKRASEKSLERTLVDGQRSASSFASEPQRSDWRKSDSPRGSHRSADGNGTPGGASVHSAHSVVSEIPQFPRSPADSPRISGSSSSSPASARDSTPRAGTAPGSAPNIVSAPGPAHSTTELHFAPVVLQQRLSAELNFLDAVEESVRQLSDVERVRAVSLAQQESVSLAQIIKAQQQRQERELQLLKLKAEQEALETQRHVQESRERAAQAHAELCVNLVQSHQKALMELQESSSKMIHQHTETAQHLREMTEMTRSQMLTVPSVTPVRQPHPQTDSASSRSEVSAEKTPTADTPQSSLTESESFRIHTVSSARQGDGGSVDRSSSVEEEANTAADDSLQTDRADSVSISYSLKFDESVTEDELEKSFRSVLPSESHWRGSVERKRQSDEEPHPEKSSNKQDGGVPVFSADQYSFSEFTMAMVKQCMQEEEVRSRHQSSLLRLRHRALKEKTRAELEWLELQKRRLRDKGEDDKMPPIRKKQRGLLLRLQQEQAEIRRLQEVNRAARRERKLLLKQQEEIERIQHTTLKLREKLRNAEDTNQRSPVSGVSEDLAPPTELDVEFRSPSPLSVSGSETSSIMKKLKKMSYHTDERFLTQRELRLVHWRQQVEAELRRTDGAEPQRKGRALSDRHTQQKHSTDELQSNRQEERKTGREVRSEGDSSPALSVSSIHTVQECENTHSHESPLVHASSSSKVTSHSSSRKRDLPSSAPTSEAASDQSDIEGRVLALRAELRRRKAEVQRLKKEQRLRNKERLKAQEASLLKQLESYNDFIQKTKAELSKADSVTSAKPQIKTPTSGSHKSRTKTSTPDRSETEKSFTGRSHESESEKSDRIHTESPALSDEDPPTVTPTPVLGSPNHLSPPEPQHDEDTRPESATRLETEASANQSIDSSPRSEVIEELESPRTNLSQSEHSYPVLDLKIQDSNEDFSKNETEIALAVKVSHEEEEFVNNSEDVKSSSSLLTKPEPEEPKPPEIPSSIDVSYTPDVSPRKEDSEHKPTASPSVDSYNDDFESAVPEENQPHSPSSEDPEEESYRFSFSSSEEEIEEAISVKSGNTSGTFDQEKPLDLDFLGKRTKESTDDDVPSPPKSPKDEMPDYVIGDRVLVSNVQPGTLRFKGQTSFANGFWAGVELDVSEGSNNGTYDGVVYFQCKEKHGIFAPPEKISHLLETFEGRTRTSEEEDSSFDDRSNEMEKTDKSESTLHNKKADPGPPSETREPSEKQFNLELKPSCVSKDLKIDPAAVDGEIFKDLNGENRPVSLERFGDVVLELKDVSKVKEVQEDQTPDILDLLTRAETSTPTEDLQKSLDVPPEKTSKDRVDGSVVTASKSLTTLADTLMERFMNDALEQFQQIKKAKEEKISAANQLVFLDEDEEPSGNNVSQLRTSSSSKINKESFHSFFDKDQEEVSSPELCNRSESPVLGQEELVQRLAELELNREFLHVLGDEQDWFDEDFGLSSRKHAQHKNKLRQEEISSTSAAKLPHVRQQEEAAAAAAAAMLVPHKAAEVEKLVNAALLEIWRSCGMERGNQSLTTVPKPQASETLLGDKNSEECVRSYKQAVFDLAWELMQEIYAEDPNANRPPWIKPRRVNSPYTHRIDDPSDLTKVQAFVTGEVLKLFGLNKEQNHRTDWQKMLKFGRKKRDRVDHILVQELHEEEALWVNYDEDELFVKMQLADGILDMLLKDTVDVLTNIHERRSTRALS</sequence>
<dbReference type="EMBL" id="CM040461">
    <property type="protein sequence ID" value="MCI4380482.1"/>
    <property type="molecule type" value="Genomic_DNA"/>
</dbReference>
<comment type="caution">
    <text evidence="1">The sequence shown here is derived from an EMBL/GenBank/DDBJ whole genome shotgun (WGS) entry which is preliminary data.</text>
</comment>
<keyword evidence="2" id="KW-1185">Reference proteome</keyword>